<gene>
    <name evidence="2" type="ORF">AVDCRST_MAG68-5403</name>
</gene>
<dbReference type="InterPro" id="IPR045584">
    <property type="entry name" value="Pilin-like"/>
</dbReference>
<dbReference type="EMBL" id="CADCTW010000240">
    <property type="protein sequence ID" value="CAA9369816.1"/>
    <property type="molecule type" value="Genomic_DNA"/>
</dbReference>
<sequence>MTKLLGFLLLAIGAIVLVPALRERAMPHVAPALDPFYSWSARNRVTEIVDLLHEEETLGRSIPAPRDFAAFVDRRDVKKGASLDPWGTPFYLQVNRRTYIVGSAGKDRRPRTPDDIVSPPQPRTGGTRR</sequence>
<accession>A0A6J4MWX9</accession>
<evidence type="ECO:0000313" key="2">
    <source>
        <dbReference type="EMBL" id="CAA9369816.1"/>
    </source>
</evidence>
<evidence type="ECO:0008006" key="3">
    <source>
        <dbReference type="Google" id="ProtNLM"/>
    </source>
</evidence>
<reference evidence="2" key="1">
    <citation type="submission" date="2020-02" db="EMBL/GenBank/DDBJ databases">
        <authorList>
            <person name="Meier V. D."/>
        </authorList>
    </citation>
    <scope>NUCLEOTIDE SEQUENCE</scope>
    <source>
        <strain evidence="2">AVDCRST_MAG68</strain>
    </source>
</reference>
<evidence type="ECO:0000256" key="1">
    <source>
        <dbReference type="SAM" id="MobiDB-lite"/>
    </source>
</evidence>
<dbReference type="AlphaFoldDB" id="A0A6J4MWX9"/>
<organism evidence="2">
    <name type="scientific">uncultured Gemmatimonadota bacterium</name>
    <dbReference type="NCBI Taxonomy" id="203437"/>
    <lineage>
        <taxon>Bacteria</taxon>
        <taxon>Pseudomonadati</taxon>
        <taxon>Gemmatimonadota</taxon>
        <taxon>environmental samples</taxon>
    </lineage>
</organism>
<feature type="compositionally biased region" description="Basic and acidic residues" evidence="1">
    <location>
        <begin position="105"/>
        <end position="114"/>
    </location>
</feature>
<feature type="region of interest" description="Disordered" evidence="1">
    <location>
        <begin position="102"/>
        <end position="129"/>
    </location>
</feature>
<proteinExistence type="predicted"/>
<dbReference type="SUPFAM" id="SSF54523">
    <property type="entry name" value="Pili subunits"/>
    <property type="match status" value="1"/>
</dbReference>
<protein>
    <recommendedName>
        <fullName evidence="3">Type II secretion system protein GspG C-terminal domain-containing protein</fullName>
    </recommendedName>
</protein>
<name>A0A6J4MWX9_9BACT</name>